<comment type="caution">
    <text evidence="1">The sequence shown here is derived from an EMBL/GenBank/DDBJ whole genome shotgun (WGS) entry which is preliminary data.</text>
</comment>
<reference evidence="1" key="1">
    <citation type="submission" date="2021-03" db="EMBL/GenBank/DDBJ databases">
        <title>Evolutionary priming and transition to the ectomycorrhizal habit in an iconic lineage of mushroom-forming fungi: is preadaptation a requirement?</title>
        <authorList>
            <consortium name="DOE Joint Genome Institute"/>
            <person name="Looney B.P."/>
            <person name="Miyauchi S."/>
            <person name="Morin E."/>
            <person name="Drula E."/>
            <person name="Courty P.E."/>
            <person name="Chicoki N."/>
            <person name="Fauchery L."/>
            <person name="Kohler A."/>
            <person name="Kuo A."/>
            <person name="LaButti K."/>
            <person name="Pangilinan J."/>
            <person name="Lipzen A."/>
            <person name="Riley R."/>
            <person name="Andreopoulos W."/>
            <person name="He G."/>
            <person name="Johnson J."/>
            <person name="Barry K.W."/>
            <person name="Grigoriev I.V."/>
            <person name="Nagy L."/>
            <person name="Hibbett D."/>
            <person name="Henrissat B."/>
            <person name="Matheny P.B."/>
            <person name="Labbe J."/>
            <person name="Martin A.F."/>
        </authorList>
    </citation>
    <scope>NUCLEOTIDE SEQUENCE</scope>
    <source>
        <strain evidence="1">BPL698</strain>
    </source>
</reference>
<keyword evidence="2" id="KW-1185">Reference proteome</keyword>
<proteinExistence type="predicted"/>
<sequence>MSIETAPPDHSAVGEGSKYSSGECIGYDTGADDVPPSPQLSTTCLENASNHGRPGPEQSRTMFGSQYEDHTGRVPMGRLASAGWQEFVLPDGTRYFSNRALNVVADVDLRDAERLTAVTRFLDGDDVETLTQPEWELWLRDSSELTTAFIPRQAWIHHGERMAVFKPTAPDPGELMNEDIDKMESEYQYWLFMVSHPVHALLPPESIAEAIEVLTWFNINRLLPSPRLSPPPFSEEECQELLTELRSFTHVSVQTVSLLRTCVVSTILVRVGKFYPAYEQLDLIEYCLVAWRQGRRYHSATSQDPQNDKSTLLTGISLLRTAGDSIVSFVCSGLSNMSLGHRELVYIVLMAVAWLLALFLA</sequence>
<dbReference type="Proteomes" id="UP001207468">
    <property type="component" value="Unassembled WGS sequence"/>
</dbReference>
<organism evidence="1 2">
    <name type="scientific">Russula earlei</name>
    <dbReference type="NCBI Taxonomy" id="71964"/>
    <lineage>
        <taxon>Eukaryota</taxon>
        <taxon>Fungi</taxon>
        <taxon>Dikarya</taxon>
        <taxon>Basidiomycota</taxon>
        <taxon>Agaricomycotina</taxon>
        <taxon>Agaricomycetes</taxon>
        <taxon>Russulales</taxon>
        <taxon>Russulaceae</taxon>
        <taxon>Russula</taxon>
    </lineage>
</organism>
<dbReference type="EMBL" id="JAGFNK010000061">
    <property type="protein sequence ID" value="KAI9509554.1"/>
    <property type="molecule type" value="Genomic_DNA"/>
</dbReference>
<evidence type="ECO:0000313" key="2">
    <source>
        <dbReference type="Proteomes" id="UP001207468"/>
    </source>
</evidence>
<gene>
    <name evidence="1" type="ORF">F5148DRAFT_740835</name>
</gene>
<accession>A0ACC0UCV9</accession>
<name>A0ACC0UCV9_9AGAM</name>
<evidence type="ECO:0000313" key="1">
    <source>
        <dbReference type="EMBL" id="KAI9509554.1"/>
    </source>
</evidence>
<protein>
    <submittedName>
        <fullName evidence="1">Uncharacterized protein</fullName>
    </submittedName>
</protein>